<evidence type="ECO:0000313" key="2">
    <source>
        <dbReference type="EMBL" id="MFD1319975.1"/>
    </source>
</evidence>
<reference evidence="3" key="1">
    <citation type="journal article" date="2019" name="Int. J. Syst. Evol. Microbiol.">
        <title>The Global Catalogue of Microorganisms (GCM) 10K type strain sequencing project: providing services to taxonomists for standard genome sequencing and annotation.</title>
        <authorList>
            <consortium name="The Broad Institute Genomics Platform"/>
            <consortium name="The Broad Institute Genome Sequencing Center for Infectious Disease"/>
            <person name="Wu L."/>
            <person name="Ma J."/>
        </authorList>
    </citation>
    <scope>NUCLEOTIDE SEQUENCE [LARGE SCALE GENOMIC DNA]</scope>
    <source>
        <strain evidence="3">JCM 31037</strain>
    </source>
</reference>
<name>A0ABW3Y7I0_9ACTN</name>
<evidence type="ECO:0000313" key="3">
    <source>
        <dbReference type="Proteomes" id="UP001597260"/>
    </source>
</evidence>
<evidence type="ECO:0000256" key="1">
    <source>
        <dbReference type="SAM" id="MobiDB-lite"/>
    </source>
</evidence>
<accession>A0ABW3Y7I0</accession>
<dbReference type="RefSeq" id="WP_377566490.1">
    <property type="nucleotide sequence ID" value="NZ_JBHTMP010000002.1"/>
</dbReference>
<dbReference type="Proteomes" id="UP001597260">
    <property type="component" value="Unassembled WGS sequence"/>
</dbReference>
<sequence>MASVHVPDPVDVLRDFFERVSPYDPDPDAAPVGTVEVRSGFDSGAFPLTSHLARALGEALAGYRDPTDRGSCAGCGGRRLDENLHCQDCGRLHGVLGAVMADHAERIRRQSQQASSSPAGRGTTEVPAG</sequence>
<keyword evidence="3" id="KW-1185">Reference proteome</keyword>
<comment type="caution">
    <text evidence="2">The sequence shown here is derived from an EMBL/GenBank/DDBJ whole genome shotgun (WGS) entry which is preliminary data.</text>
</comment>
<organism evidence="2 3">
    <name type="scientific">Micromonospora sonneratiae</name>
    <dbReference type="NCBI Taxonomy" id="1184706"/>
    <lineage>
        <taxon>Bacteria</taxon>
        <taxon>Bacillati</taxon>
        <taxon>Actinomycetota</taxon>
        <taxon>Actinomycetes</taxon>
        <taxon>Micromonosporales</taxon>
        <taxon>Micromonosporaceae</taxon>
        <taxon>Micromonospora</taxon>
    </lineage>
</organism>
<proteinExistence type="predicted"/>
<feature type="region of interest" description="Disordered" evidence="1">
    <location>
        <begin position="106"/>
        <end position="129"/>
    </location>
</feature>
<dbReference type="EMBL" id="JBHTMP010000002">
    <property type="protein sequence ID" value="MFD1319975.1"/>
    <property type="molecule type" value="Genomic_DNA"/>
</dbReference>
<protein>
    <submittedName>
        <fullName evidence="2">Uncharacterized protein</fullName>
    </submittedName>
</protein>
<gene>
    <name evidence="2" type="ORF">ACFQ4H_02605</name>
</gene>
<feature type="compositionally biased region" description="Low complexity" evidence="1">
    <location>
        <begin position="110"/>
        <end position="121"/>
    </location>
</feature>